<gene>
    <name evidence="3" type="ORF">ACTIVE_4632</name>
</gene>
<evidence type="ECO:0000259" key="2">
    <source>
        <dbReference type="PROSITE" id="PS50801"/>
    </source>
</evidence>
<feature type="domain" description="STAS" evidence="2">
    <location>
        <begin position="28"/>
        <end position="120"/>
    </location>
</feature>
<evidence type="ECO:0000256" key="1">
    <source>
        <dbReference type="SAM" id="MobiDB-lite"/>
    </source>
</evidence>
<dbReference type="PROSITE" id="PS50801">
    <property type="entry name" value="STAS"/>
    <property type="match status" value="1"/>
</dbReference>
<dbReference type="Proteomes" id="UP000501240">
    <property type="component" value="Chromosome"/>
</dbReference>
<dbReference type="RefSeq" id="WP_173097016.1">
    <property type="nucleotide sequence ID" value="NZ_CP053892.1"/>
</dbReference>
<dbReference type="InterPro" id="IPR002645">
    <property type="entry name" value="STAS_dom"/>
</dbReference>
<reference evidence="3 4" key="1">
    <citation type="submission" date="2020-05" db="EMBL/GenBank/DDBJ databases">
        <title>Actinomadura verrucosospora NRRL-B18236 (PFL_A860) Genome sequencing and assembly.</title>
        <authorList>
            <person name="Samborskyy M."/>
        </authorList>
    </citation>
    <scope>NUCLEOTIDE SEQUENCE [LARGE SCALE GENOMIC DNA]</scope>
    <source>
        <strain evidence="3 4">NRRL:B18236</strain>
    </source>
</reference>
<evidence type="ECO:0000313" key="4">
    <source>
        <dbReference type="Proteomes" id="UP000501240"/>
    </source>
</evidence>
<dbReference type="EMBL" id="CP053892">
    <property type="protein sequence ID" value="QKG22991.1"/>
    <property type="molecule type" value="Genomic_DNA"/>
</dbReference>
<keyword evidence="4" id="KW-1185">Reference proteome</keyword>
<dbReference type="SUPFAM" id="SSF52091">
    <property type="entry name" value="SpoIIaa-like"/>
    <property type="match status" value="1"/>
</dbReference>
<feature type="region of interest" description="Disordered" evidence="1">
    <location>
        <begin position="1"/>
        <end position="25"/>
    </location>
</feature>
<dbReference type="InterPro" id="IPR036513">
    <property type="entry name" value="STAS_dom_sf"/>
</dbReference>
<dbReference type="AlphaFoldDB" id="A0A7D3W013"/>
<organism evidence="3 4">
    <name type="scientific">Actinomadura verrucosospora</name>
    <dbReference type="NCBI Taxonomy" id="46165"/>
    <lineage>
        <taxon>Bacteria</taxon>
        <taxon>Bacillati</taxon>
        <taxon>Actinomycetota</taxon>
        <taxon>Actinomycetes</taxon>
        <taxon>Streptosporangiales</taxon>
        <taxon>Thermomonosporaceae</taxon>
        <taxon>Actinomadura</taxon>
    </lineage>
</organism>
<sequence length="141" mass="14381">MLVQSASSQVTPDHHPGGAPAPGARPALAVETGTRDGATVLTMKGHLVAETAVAAEAQILTTTVLAGRPLNLVLDLTEVDAIDRHGTGLLTKTRFTVSAAKGALHLVAPPGGAVHPALNRYLRRITVPRLEDVPAAPGAGL</sequence>
<dbReference type="Gene3D" id="3.30.750.24">
    <property type="entry name" value="STAS domain"/>
    <property type="match status" value="1"/>
</dbReference>
<protein>
    <recommendedName>
        <fullName evidence="2">STAS domain-containing protein</fullName>
    </recommendedName>
</protein>
<dbReference type="Pfam" id="PF01740">
    <property type="entry name" value="STAS"/>
    <property type="match status" value="1"/>
</dbReference>
<name>A0A7D3W013_ACTVE</name>
<proteinExistence type="predicted"/>
<accession>A0A7D3W013</accession>
<evidence type="ECO:0000313" key="3">
    <source>
        <dbReference type="EMBL" id="QKG22991.1"/>
    </source>
</evidence>
<feature type="compositionally biased region" description="Polar residues" evidence="1">
    <location>
        <begin position="1"/>
        <end position="11"/>
    </location>
</feature>